<proteinExistence type="inferred from homology"/>
<keyword evidence="8" id="KW-0732">Signal</keyword>
<dbReference type="CDD" id="cd06257">
    <property type="entry name" value="DnaJ"/>
    <property type="match status" value="1"/>
</dbReference>
<dbReference type="PANTHER" id="PTHR44176:SF1">
    <property type="entry name" value="DNAJ HOMOLOG SUBFAMILY C MEMBER 25"/>
    <property type="match status" value="1"/>
</dbReference>
<dbReference type="PRINTS" id="PR00625">
    <property type="entry name" value="JDOMAIN"/>
</dbReference>
<organism evidence="10 11">
    <name type="scientific">Caenorhabditis bovis</name>
    <dbReference type="NCBI Taxonomy" id="2654633"/>
    <lineage>
        <taxon>Eukaryota</taxon>
        <taxon>Metazoa</taxon>
        <taxon>Ecdysozoa</taxon>
        <taxon>Nematoda</taxon>
        <taxon>Chromadorea</taxon>
        <taxon>Rhabditida</taxon>
        <taxon>Rhabditina</taxon>
        <taxon>Rhabditomorpha</taxon>
        <taxon>Rhabditoidea</taxon>
        <taxon>Rhabditidae</taxon>
        <taxon>Peloderinae</taxon>
        <taxon>Caenorhabditis</taxon>
    </lineage>
</organism>
<keyword evidence="4 7" id="KW-0472">Membrane</keyword>
<evidence type="ECO:0000256" key="7">
    <source>
        <dbReference type="SAM" id="Phobius"/>
    </source>
</evidence>
<dbReference type="Proteomes" id="UP000494206">
    <property type="component" value="Unassembled WGS sequence"/>
</dbReference>
<dbReference type="PANTHER" id="PTHR44176">
    <property type="entry name" value="DNAJ HOMOLOG SUBFAMILY C MEMBER 25"/>
    <property type="match status" value="1"/>
</dbReference>
<dbReference type="FunFam" id="1.10.287.110:FF:000036">
    <property type="entry name" value="dnaJ homolog subfamily C member 25"/>
    <property type="match status" value="1"/>
</dbReference>
<dbReference type="OrthoDB" id="270167at2759"/>
<dbReference type="AlphaFoldDB" id="A0A8S1FA93"/>
<reference evidence="10 11" key="1">
    <citation type="submission" date="2020-04" db="EMBL/GenBank/DDBJ databases">
        <authorList>
            <person name="Laetsch R D."/>
            <person name="Stevens L."/>
            <person name="Kumar S."/>
            <person name="Blaxter L. M."/>
        </authorList>
    </citation>
    <scope>NUCLEOTIDE SEQUENCE [LARGE SCALE GENOMIC DNA]</scope>
</reference>
<name>A0A8S1FA93_9PELO</name>
<evidence type="ECO:0000313" key="11">
    <source>
        <dbReference type="Proteomes" id="UP000494206"/>
    </source>
</evidence>
<evidence type="ECO:0000313" key="10">
    <source>
        <dbReference type="EMBL" id="CAB3409954.1"/>
    </source>
</evidence>
<feature type="signal peptide" evidence="8">
    <location>
        <begin position="1"/>
        <end position="22"/>
    </location>
</feature>
<accession>A0A8S1FA93</accession>
<dbReference type="PROSITE" id="PS50076">
    <property type="entry name" value="DNAJ_2"/>
    <property type="match status" value="1"/>
</dbReference>
<dbReference type="InterPro" id="IPR036869">
    <property type="entry name" value="J_dom_sf"/>
</dbReference>
<dbReference type="SMART" id="SM00271">
    <property type="entry name" value="DnaJ"/>
    <property type="match status" value="1"/>
</dbReference>
<feature type="chain" id="PRO_5035884287" description="J domain-containing protein" evidence="8">
    <location>
        <begin position="23"/>
        <end position="335"/>
    </location>
</feature>
<dbReference type="Gene3D" id="1.10.287.110">
    <property type="entry name" value="DnaJ domain"/>
    <property type="match status" value="1"/>
</dbReference>
<protein>
    <recommendedName>
        <fullName evidence="9">J domain-containing protein</fullName>
    </recommendedName>
</protein>
<dbReference type="SUPFAM" id="SSF46565">
    <property type="entry name" value="Chaperone J-domain"/>
    <property type="match status" value="1"/>
</dbReference>
<comment type="similarity">
    <text evidence="6">Belongs to the DNAJC25 family.</text>
</comment>
<gene>
    <name evidence="10" type="ORF">CBOVIS_LOCUS11539</name>
</gene>
<evidence type="ECO:0000256" key="1">
    <source>
        <dbReference type="ARBA" id="ARBA00004141"/>
    </source>
</evidence>
<keyword evidence="3 7" id="KW-1133">Transmembrane helix</keyword>
<dbReference type="EMBL" id="CADEPM010000009">
    <property type="protein sequence ID" value="CAB3409954.1"/>
    <property type="molecule type" value="Genomic_DNA"/>
</dbReference>
<evidence type="ECO:0000256" key="5">
    <source>
        <dbReference type="ARBA" id="ARBA00023186"/>
    </source>
</evidence>
<feature type="domain" description="J" evidence="9">
    <location>
        <begin position="35"/>
        <end position="104"/>
    </location>
</feature>
<keyword evidence="5" id="KW-0143">Chaperone</keyword>
<evidence type="ECO:0000256" key="8">
    <source>
        <dbReference type="SAM" id="SignalP"/>
    </source>
</evidence>
<feature type="transmembrane region" description="Helical" evidence="7">
    <location>
        <begin position="126"/>
        <end position="145"/>
    </location>
</feature>
<keyword evidence="2 7" id="KW-0812">Transmembrane</keyword>
<evidence type="ECO:0000259" key="9">
    <source>
        <dbReference type="PROSITE" id="PS50076"/>
    </source>
</evidence>
<dbReference type="GO" id="GO:0006457">
    <property type="term" value="P:protein folding"/>
    <property type="evidence" value="ECO:0007669"/>
    <property type="project" value="InterPro"/>
</dbReference>
<comment type="caution">
    <text evidence="10">The sequence shown here is derived from an EMBL/GenBank/DDBJ whole genome shotgun (WGS) entry which is preliminary data.</text>
</comment>
<dbReference type="InterPro" id="IPR044632">
    <property type="entry name" value="DNAJC25-like"/>
</dbReference>
<evidence type="ECO:0000256" key="6">
    <source>
        <dbReference type="ARBA" id="ARBA00024193"/>
    </source>
</evidence>
<evidence type="ECO:0000256" key="2">
    <source>
        <dbReference type="ARBA" id="ARBA00022692"/>
    </source>
</evidence>
<sequence>MMLQFWPTIIIVVVVWVQQTEAVGFAPELYCGLENCYDVLGIDRNEFDKSKLSKTYRTLAKKYHPDRYKNAEQKADAEKRFLVIATAYETLKDDDAKTNYDYYLDHPEERFYNYYQYYRLRVAPKVDVRIVIVGTILVISIFQYLSARHKFSEAIDYATSVGKFRNRAINTGIEKGLLEVDNKGKLKKVKGRDNDAVIRQIIIENLDVTGGYRKESVYDTLAWQTIVLPVTIFVYLKWLAIWHWRFTINKEEYDEEAKLHLIRKNLGISEHEFEKFGDNDIDDMLDRKCWEKEAFAVWKAEKDAEEQERLAQSGKYKRYKRYMKNAGTISFVDED</sequence>
<keyword evidence="11" id="KW-1185">Reference proteome</keyword>
<comment type="subcellular location">
    <subcellularLocation>
        <location evidence="1">Membrane</location>
        <topology evidence="1">Multi-pass membrane protein</topology>
    </subcellularLocation>
</comment>
<evidence type="ECO:0000256" key="3">
    <source>
        <dbReference type="ARBA" id="ARBA00022989"/>
    </source>
</evidence>
<dbReference type="GO" id="GO:0005789">
    <property type="term" value="C:endoplasmic reticulum membrane"/>
    <property type="evidence" value="ECO:0007669"/>
    <property type="project" value="TreeGrafter"/>
</dbReference>
<evidence type="ECO:0000256" key="4">
    <source>
        <dbReference type="ARBA" id="ARBA00023136"/>
    </source>
</evidence>
<dbReference type="InterPro" id="IPR001623">
    <property type="entry name" value="DnaJ_domain"/>
</dbReference>
<dbReference type="Pfam" id="PF00226">
    <property type="entry name" value="DnaJ"/>
    <property type="match status" value="1"/>
</dbReference>
<feature type="transmembrane region" description="Helical" evidence="7">
    <location>
        <begin position="221"/>
        <end position="240"/>
    </location>
</feature>